<feature type="domain" description="Ketosynthase family 3 (KS3)" evidence="7">
    <location>
        <begin position="41"/>
        <end position="470"/>
    </location>
</feature>
<dbReference type="Pfam" id="PF02801">
    <property type="entry name" value="Ketoacyl-synt_C"/>
    <property type="match status" value="1"/>
</dbReference>
<keyword evidence="2" id="KW-0596">Phosphopantetheine</keyword>
<proteinExistence type="inferred from homology"/>
<evidence type="ECO:0000259" key="7">
    <source>
        <dbReference type="PROSITE" id="PS52004"/>
    </source>
</evidence>
<accession>A0A450RXL4</accession>
<dbReference type="InterPro" id="IPR014030">
    <property type="entry name" value="Ketoacyl_synth_N"/>
</dbReference>
<keyword evidence="3" id="KW-0597">Phosphoprotein</keyword>
<dbReference type="FunFam" id="3.40.47.10:FF:000019">
    <property type="entry name" value="Polyketide synthase type I"/>
    <property type="match status" value="1"/>
</dbReference>
<dbReference type="InterPro" id="IPR020841">
    <property type="entry name" value="PKS_Beta-ketoAc_synthase_dom"/>
</dbReference>
<dbReference type="SMART" id="SM00825">
    <property type="entry name" value="PKS_KS"/>
    <property type="match status" value="1"/>
</dbReference>
<evidence type="ECO:0000256" key="2">
    <source>
        <dbReference type="ARBA" id="ARBA00022450"/>
    </source>
</evidence>
<dbReference type="Pfam" id="PF16197">
    <property type="entry name" value="KAsynt_C_assoc"/>
    <property type="match status" value="1"/>
</dbReference>
<dbReference type="InterPro" id="IPR014031">
    <property type="entry name" value="Ketoacyl_synth_C"/>
</dbReference>
<dbReference type="InterPro" id="IPR050091">
    <property type="entry name" value="PKS_NRPS_Biosynth_Enz"/>
</dbReference>
<keyword evidence="4 6" id="KW-0808">Transferase</keyword>
<reference evidence="8" key="1">
    <citation type="submission" date="2019-02" db="EMBL/GenBank/DDBJ databases">
        <authorList>
            <person name="Gruber-Vodicka R. H."/>
            <person name="Seah K. B. B."/>
        </authorList>
    </citation>
    <scope>NUCLEOTIDE SEQUENCE</scope>
    <source>
        <strain evidence="8">BECK_BZ15</strain>
    </source>
</reference>
<comment type="pathway">
    <text evidence="1">Lipid metabolism; fatty acid biosynthesis.</text>
</comment>
<dbReference type="GO" id="GO:0006633">
    <property type="term" value="P:fatty acid biosynthetic process"/>
    <property type="evidence" value="ECO:0007669"/>
    <property type="project" value="UniProtKB-UniPathway"/>
</dbReference>
<evidence type="ECO:0000256" key="4">
    <source>
        <dbReference type="ARBA" id="ARBA00022679"/>
    </source>
</evidence>
<dbReference type="InterPro" id="IPR032821">
    <property type="entry name" value="PKS_assoc"/>
</dbReference>
<dbReference type="GO" id="GO:0004315">
    <property type="term" value="F:3-oxoacyl-[acyl-carrier-protein] synthase activity"/>
    <property type="evidence" value="ECO:0007669"/>
    <property type="project" value="InterPro"/>
</dbReference>
<dbReference type="PANTHER" id="PTHR43775:SF37">
    <property type="entry name" value="SI:DKEY-61P9.11"/>
    <property type="match status" value="1"/>
</dbReference>
<organism evidence="8">
    <name type="scientific">Candidatus Kentrum sp. FW</name>
    <dbReference type="NCBI Taxonomy" id="2126338"/>
    <lineage>
        <taxon>Bacteria</taxon>
        <taxon>Pseudomonadati</taxon>
        <taxon>Pseudomonadota</taxon>
        <taxon>Gammaproteobacteria</taxon>
        <taxon>Candidatus Kentrum</taxon>
    </lineage>
</organism>
<comment type="similarity">
    <text evidence="6">Belongs to the thiolase-like superfamily. Beta-ketoacyl-ACP synthases family.</text>
</comment>
<dbReference type="InterPro" id="IPR018201">
    <property type="entry name" value="Ketoacyl_synth_AS"/>
</dbReference>
<gene>
    <name evidence="8" type="ORF">BECKFW1821A_GA0114235_100566</name>
</gene>
<dbReference type="PROSITE" id="PS00606">
    <property type="entry name" value="KS3_1"/>
    <property type="match status" value="1"/>
</dbReference>
<dbReference type="InterPro" id="IPR016039">
    <property type="entry name" value="Thiolase-like"/>
</dbReference>
<sequence length="528" mass="56235">MTQESTNNISKKLEKLSPLKRAALALKKKQAELDAIKSAQTEPIAIIGMGCRFPGADNPDTYWRLLQGGVDAITEVPPERWDIDAWFDADPDSMGKVYTRHGGFLSHIDRFDAQFFGISPREATDLDPQQRLLLEVAWEALENAGLAPAGLKNARVGVFVGVSQMDYGISQLSAHPETISAYSVTGTGLAFTAGRISHALGLQGPALATDTACSSSLTAIHLACRSLRGAECELALAGGVNLNILPETTVFCSRVQALSPDGRCKTFDAGANGFVRGEGCGIVVLKRLSRAVADKDNILAVIRGSAVNHDGPSSGFTVPNQQAQEKLLQWALQDAGVAPDEVSYIEAHGTGTSLGDPIEVGAISEVLAKDRSQDSPLIIGSVKTNIGHLEAGAGIAGFMKIVLSLQHEEIPPNLHFKEPNPRIDWENLPIRVPVEPQPWPQGLGDERIPRIAGVSSFGMSGTNAHVVLSEAPPVGWGELANPNKDIPGEVSGNVPGDKFVGVRAERSPQPCMIKSQSYSVISAREKES</sequence>
<evidence type="ECO:0000256" key="6">
    <source>
        <dbReference type="RuleBase" id="RU003694"/>
    </source>
</evidence>
<dbReference type="UniPathway" id="UPA00094"/>
<dbReference type="GO" id="GO:0004312">
    <property type="term" value="F:fatty acid synthase activity"/>
    <property type="evidence" value="ECO:0007669"/>
    <property type="project" value="TreeGrafter"/>
</dbReference>
<evidence type="ECO:0000256" key="5">
    <source>
        <dbReference type="ARBA" id="ARBA00054155"/>
    </source>
</evidence>
<dbReference type="AlphaFoldDB" id="A0A450RXL4"/>
<dbReference type="SUPFAM" id="SSF53901">
    <property type="entry name" value="Thiolase-like"/>
    <property type="match status" value="1"/>
</dbReference>
<comment type="function">
    <text evidence="5">Involved in production of the polyketide antibiotic thailandamide.</text>
</comment>
<dbReference type="EMBL" id="CAADEW010000005">
    <property type="protein sequence ID" value="VFJ43891.1"/>
    <property type="molecule type" value="Genomic_DNA"/>
</dbReference>
<evidence type="ECO:0000256" key="1">
    <source>
        <dbReference type="ARBA" id="ARBA00005194"/>
    </source>
</evidence>
<evidence type="ECO:0000256" key="3">
    <source>
        <dbReference type="ARBA" id="ARBA00022553"/>
    </source>
</evidence>
<evidence type="ECO:0000313" key="8">
    <source>
        <dbReference type="EMBL" id="VFJ43891.1"/>
    </source>
</evidence>
<protein>
    <submittedName>
        <fullName evidence="8">Ketoacyl-synthetase C-terminal extension</fullName>
    </submittedName>
</protein>
<dbReference type="PANTHER" id="PTHR43775">
    <property type="entry name" value="FATTY ACID SYNTHASE"/>
    <property type="match status" value="1"/>
</dbReference>
<dbReference type="Pfam" id="PF00109">
    <property type="entry name" value="ketoacyl-synt"/>
    <property type="match status" value="1"/>
</dbReference>
<dbReference type="CDD" id="cd00833">
    <property type="entry name" value="PKS"/>
    <property type="match status" value="1"/>
</dbReference>
<dbReference type="Gene3D" id="3.40.47.10">
    <property type="match status" value="1"/>
</dbReference>
<dbReference type="PROSITE" id="PS52004">
    <property type="entry name" value="KS3_2"/>
    <property type="match status" value="1"/>
</dbReference>
<name>A0A450RXL4_9GAMM</name>